<keyword evidence="1" id="KW-1133">Transmembrane helix</keyword>
<feature type="transmembrane region" description="Helical" evidence="1">
    <location>
        <begin position="82"/>
        <end position="99"/>
    </location>
</feature>
<keyword evidence="1" id="KW-0472">Membrane</keyword>
<evidence type="ECO:0000313" key="2">
    <source>
        <dbReference type="EMBL" id="SCG36718.1"/>
    </source>
</evidence>
<dbReference type="AlphaFoldDB" id="A0A1C5GSF7"/>
<dbReference type="STRING" id="745366.GA0070213_101498"/>
<keyword evidence="3" id="KW-1185">Reference proteome</keyword>
<keyword evidence="1" id="KW-0812">Transmembrane</keyword>
<dbReference type="OrthoDB" id="4464568at2"/>
<evidence type="ECO:0000256" key="1">
    <source>
        <dbReference type="SAM" id="Phobius"/>
    </source>
</evidence>
<feature type="transmembrane region" description="Helical" evidence="1">
    <location>
        <begin position="119"/>
        <end position="136"/>
    </location>
</feature>
<reference evidence="3" key="1">
    <citation type="submission" date="2016-06" db="EMBL/GenBank/DDBJ databases">
        <authorList>
            <person name="Varghese N."/>
            <person name="Submissions Spin"/>
        </authorList>
    </citation>
    <scope>NUCLEOTIDE SEQUENCE [LARGE SCALE GENOMIC DNA]</scope>
    <source>
        <strain evidence="3">DSM 45647</strain>
    </source>
</reference>
<sequence length="142" mass="15011">MADLRRAYGAAAWHLLLTVGCLAVAGWVALRLAGEPTAGRILLWFVGAAVVHDLVLFPAYAVADRALGRAGRSLRNHVRVPAYASALLFLVYLPGVLGLGDGTYAAATGLAPEPLLGRWLALSAGFFAVSALLYAARRLRRS</sequence>
<feature type="transmembrane region" description="Helical" evidence="1">
    <location>
        <begin position="41"/>
        <end position="62"/>
    </location>
</feature>
<evidence type="ECO:0008006" key="4">
    <source>
        <dbReference type="Google" id="ProtNLM"/>
    </source>
</evidence>
<organism evidence="2 3">
    <name type="scientific">Micromonospora humi</name>
    <dbReference type="NCBI Taxonomy" id="745366"/>
    <lineage>
        <taxon>Bacteria</taxon>
        <taxon>Bacillati</taxon>
        <taxon>Actinomycetota</taxon>
        <taxon>Actinomycetes</taxon>
        <taxon>Micromonosporales</taxon>
        <taxon>Micromonosporaceae</taxon>
        <taxon>Micromonospora</taxon>
    </lineage>
</organism>
<proteinExistence type="predicted"/>
<dbReference type="EMBL" id="FMDM01000001">
    <property type="protein sequence ID" value="SCG36718.1"/>
    <property type="molecule type" value="Genomic_DNA"/>
</dbReference>
<dbReference type="RefSeq" id="WP_091056290.1">
    <property type="nucleotide sequence ID" value="NZ_FMDM01000001.1"/>
</dbReference>
<accession>A0A1C5GSF7</accession>
<evidence type="ECO:0000313" key="3">
    <source>
        <dbReference type="Proteomes" id="UP000199360"/>
    </source>
</evidence>
<name>A0A1C5GSF7_9ACTN</name>
<gene>
    <name evidence="2" type="ORF">GA0070213_101498</name>
</gene>
<dbReference type="PROSITE" id="PS51257">
    <property type="entry name" value="PROKAR_LIPOPROTEIN"/>
    <property type="match status" value="1"/>
</dbReference>
<protein>
    <recommendedName>
        <fullName evidence="4">Lipoprotein</fullName>
    </recommendedName>
</protein>
<dbReference type="Proteomes" id="UP000199360">
    <property type="component" value="Unassembled WGS sequence"/>
</dbReference>
<feature type="transmembrane region" description="Helical" evidence="1">
    <location>
        <begin position="7"/>
        <end position="29"/>
    </location>
</feature>